<protein>
    <submittedName>
        <fullName evidence="2">Nuclear transport factor 2 family protein</fullName>
    </submittedName>
</protein>
<dbReference type="Gene3D" id="3.10.450.50">
    <property type="match status" value="1"/>
</dbReference>
<organism evidence="2 3">
    <name type="scientific">Nostoc edaphicum CCNP1411</name>
    <dbReference type="NCBI Taxonomy" id="1472755"/>
    <lineage>
        <taxon>Bacteria</taxon>
        <taxon>Bacillati</taxon>
        <taxon>Cyanobacteriota</taxon>
        <taxon>Cyanophyceae</taxon>
        <taxon>Nostocales</taxon>
        <taxon>Nostocaceae</taxon>
        <taxon>Nostoc</taxon>
    </lineage>
</organism>
<feature type="domain" description="SnoaL-like" evidence="1">
    <location>
        <begin position="20"/>
        <end position="125"/>
    </location>
</feature>
<evidence type="ECO:0000313" key="3">
    <source>
        <dbReference type="Proteomes" id="UP000514713"/>
    </source>
</evidence>
<dbReference type="RefSeq" id="WP_181927159.1">
    <property type="nucleotide sequence ID" value="NZ_CP054695.1"/>
</dbReference>
<evidence type="ECO:0000313" key="2">
    <source>
        <dbReference type="EMBL" id="QMS86248.1"/>
    </source>
</evidence>
<keyword evidence="2" id="KW-0614">Plasmid</keyword>
<keyword evidence="3" id="KW-1185">Reference proteome</keyword>
<evidence type="ECO:0000259" key="1">
    <source>
        <dbReference type="Pfam" id="PF12680"/>
    </source>
</evidence>
<dbReference type="InterPro" id="IPR032710">
    <property type="entry name" value="NTF2-like_dom_sf"/>
</dbReference>
<accession>A0A7D7L926</accession>
<proteinExistence type="predicted"/>
<name>A0A7D7L926_9NOSO</name>
<sequence length="147" mass="17057">MITIDQNTAKHEHIIRVISDFLDLLEAMNIEKWINLWAEEGVHNMPYAPAGFPNRLEGKETIFRHFSTLPKAMKRMAFIDRKIYPTLNPNLAIAEYYGETEIADTGRSYNNHYCGLFELRDGRLISVKEYFNPLVFKESFGDNTPQA</sequence>
<dbReference type="AlphaFoldDB" id="A0A7D7L926"/>
<dbReference type="Proteomes" id="UP000514713">
    <property type="component" value="Plasmid pNe_3"/>
</dbReference>
<dbReference type="SUPFAM" id="SSF54427">
    <property type="entry name" value="NTF2-like"/>
    <property type="match status" value="1"/>
</dbReference>
<reference evidence="3" key="1">
    <citation type="submission" date="2020-06" db="EMBL/GenBank/DDBJ databases">
        <title>Nostoc edaphicum CCNP1411 genome.</title>
        <authorList>
            <person name="Fidor A."/>
            <person name="Grabski M."/>
            <person name="Gawor J."/>
            <person name="Gromadka R."/>
            <person name="Wegrzyn G."/>
            <person name="Mazur-Marzec H."/>
        </authorList>
    </citation>
    <scope>NUCLEOTIDE SEQUENCE [LARGE SCALE GENOMIC DNA]</scope>
    <source>
        <strain evidence="3">CCNP1411</strain>
        <plasmid evidence="3">pne_3</plasmid>
    </source>
</reference>
<dbReference type="InterPro" id="IPR037401">
    <property type="entry name" value="SnoaL-like"/>
</dbReference>
<gene>
    <name evidence="2" type="ORF">HUN01_01100</name>
</gene>
<geneLocation type="plasmid" evidence="3">
    <name>pne_3</name>
</geneLocation>
<dbReference type="Pfam" id="PF12680">
    <property type="entry name" value="SnoaL_2"/>
    <property type="match status" value="1"/>
</dbReference>
<dbReference type="EMBL" id="CP054695">
    <property type="protein sequence ID" value="QMS86248.1"/>
    <property type="molecule type" value="Genomic_DNA"/>
</dbReference>
<dbReference type="KEGG" id="ned:HUN01_01100"/>